<dbReference type="Pfam" id="PF05595">
    <property type="entry name" value="DUF771"/>
    <property type="match status" value="1"/>
</dbReference>
<evidence type="ECO:0000313" key="2">
    <source>
        <dbReference type="Proteomes" id="UP001596378"/>
    </source>
</evidence>
<name>A0ABW2F7D0_9BACL</name>
<dbReference type="EMBL" id="JBHTAI010000006">
    <property type="protein sequence ID" value="MFC7149107.1"/>
    <property type="molecule type" value="Genomic_DNA"/>
</dbReference>
<reference evidence="2" key="1">
    <citation type="journal article" date="2019" name="Int. J. Syst. Evol. Microbiol.">
        <title>The Global Catalogue of Microorganisms (GCM) 10K type strain sequencing project: providing services to taxonomists for standard genome sequencing and annotation.</title>
        <authorList>
            <consortium name="The Broad Institute Genomics Platform"/>
            <consortium name="The Broad Institute Genome Sequencing Center for Infectious Disease"/>
            <person name="Wu L."/>
            <person name="Ma J."/>
        </authorList>
    </citation>
    <scope>NUCLEOTIDE SEQUENCE [LARGE SCALE GENOMIC DNA]</scope>
    <source>
        <strain evidence="2">KCTC 12907</strain>
    </source>
</reference>
<evidence type="ECO:0000313" key="1">
    <source>
        <dbReference type="EMBL" id="MFC7149107.1"/>
    </source>
</evidence>
<comment type="caution">
    <text evidence="1">The sequence shown here is derived from an EMBL/GenBank/DDBJ whole genome shotgun (WGS) entry which is preliminary data.</text>
</comment>
<accession>A0ABW2F7D0</accession>
<protein>
    <submittedName>
        <fullName evidence="1">DUF771 domain-containing protein</fullName>
    </submittedName>
</protein>
<organism evidence="1 2">
    <name type="scientific">Cohnella cellulosilytica</name>
    <dbReference type="NCBI Taxonomy" id="986710"/>
    <lineage>
        <taxon>Bacteria</taxon>
        <taxon>Bacillati</taxon>
        <taxon>Bacillota</taxon>
        <taxon>Bacilli</taxon>
        <taxon>Bacillales</taxon>
        <taxon>Paenibacillaceae</taxon>
        <taxon>Cohnella</taxon>
    </lineage>
</organism>
<dbReference type="InterPro" id="IPR008489">
    <property type="entry name" value="DUF771"/>
</dbReference>
<dbReference type="RefSeq" id="WP_378054010.1">
    <property type="nucleotide sequence ID" value="NZ_JBHMDN010000079.1"/>
</dbReference>
<proteinExistence type="predicted"/>
<dbReference type="Proteomes" id="UP001596378">
    <property type="component" value="Unassembled WGS sequence"/>
</dbReference>
<sequence>MGQGDILYPPRFRKELDTADGGFVFYPWMQGQHWAFQASKMAGFLDRRFSQFLVKEEALNGMAESKVECKVEISRKRRLY</sequence>
<gene>
    <name evidence="1" type="ORF">ACFQMJ_11260</name>
</gene>
<keyword evidence="2" id="KW-1185">Reference proteome</keyword>